<dbReference type="GO" id="GO:0006313">
    <property type="term" value="P:DNA transposition"/>
    <property type="evidence" value="ECO:0007669"/>
    <property type="project" value="InterPro"/>
</dbReference>
<gene>
    <name evidence="2" type="ORF">LCGC14_2525610</name>
</gene>
<reference evidence="2" key="1">
    <citation type="journal article" date="2015" name="Nature">
        <title>Complex archaea that bridge the gap between prokaryotes and eukaryotes.</title>
        <authorList>
            <person name="Spang A."/>
            <person name="Saw J.H."/>
            <person name="Jorgensen S.L."/>
            <person name="Zaremba-Niedzwiedzka K."/>
            <person name="Martijn J."/>
            <person name="Lind A.E."/>
            <person name="van Eijk R."/>
            <person name="Schleper C."/>
            <person name="Guy L."/>
            <person name="Ettema T.J."/>
        </authorList>
    </citation>
    <scope>NUCLEOTIDE SEQUENCE</scope>
</reference>
<dbReference type="EMBL" id="LAZR01040849">
    <property type="protein sequence ID" value="KKL13453.1"/>
    <property type="molecule type" value="Genomic_DNA"/>
</dbReference>
<accession>A0A0F9DNC8</accession>
<comment type="caution">
    <text evidence="2">The sequence shown here is derived from an EMBL/GenBank/DDBJ whole genome shotgun (WGS) entry which is preliminary data.</text>
</comment>
<dbReference type="InterPro" id="IPR002559">
    <property type="entry name" value="Transposase_11"/>
</dbReference>
<feature type="non-terminal residue" evidence="2">
    <location>
        <position position="1"/>
    </location>
</feature>
<organism evidence="2">
    <name type="scientific">marine sediment metagenome</name>
    <dbReference type="NCBI Taxonomy" id="412755"/>
    <lineage>
        <taxon>unclassified sequences</taxon>
        <taxon>metagenomes</taxon>
        <taxon>ecological metagenomes</taxon>
    </lineage>
</organism>
<dbReference type="Pfam" id="PF01609">
    <property type="entry name" value="DDE_Tnp_1"/>
    <property type="match status" value="1"/>
</dbReference>
<name>A0A0F9DNC8_9ZZZZ</name>
<sequence>KQVFVMSIQKDYRTAMKLITSVPRKPTQKRGRKKDITKLFYKIDHFIKKGDLTPTKPQYLRRFRDVAVVPELEINYEGISRVEKLMLKALSGFTGFFEHIIICNNFSYFDDLQEKLEARDVSFKNRFLHDIIIFELSRIHIGIDNYTSYLNAIRYFQANYLKTVLHDPNYFPDLGIVSHAMRAIPLKALKQFYFELLEETYEFKIAKNRILIWDCQFVHSNSSDHFNKEKGSYNDPEAGFCKHQGKIYGVGYKVSTIYAYCGNRSVPVFCDLFSGNTDEHTVFKETFTHFFSLGLEKPWIILADAGPYSIEILQWIFEMGIIPLINSRKSIKNQNVKKLNDSFYVNMDFIPSNWTKEDLIVLMNIRSEIERQFSHIIVVYHARRVNVRGLEMVSKHRYLILILDLLKINTAYKLGRPDLIGKTRTFTMTKGVDFYSVFPEIAKNDGFQILLPDYSRNPTFLGVR</sequence>
<dbReference type="GO" id="GO:0004803">
    <property type="term" value="F:transposase activity"/>
    <property type="evidence" value="ECO:0007669"/>
    <property type="project" value="InterPro"/>
</dbReference>
<proteinExistence type="predicted"/>
<protein>
    <recommendedName>
        <fullName evidence="1">Transposase IS4-like domain-containing protein</fullName>
    </recommendedName>
</protein>
<dbReference type="AlphaFoldDB" id="A0A0F9DNC8"/>
<evidence type="ECO:0000313" key="2">
    <source>
        <dbReference type="EMBL" id="KKL13453.1"/>
    </source>
</evidence>
<evidence type="ECO:0000259" key="1">
    <source>
        <dbReference type="Pfam" id="PF01609"/>
    </source>
</evidence>
<feature type="domain" description="Transposase IS4-like" evidence="1">
    <location>
        <begin position="242"/>
        <end position="402"/>
    </location>
</feature>
<dbReference type="GO" id="GO:0003677">
    <property type="term" value="F:DNA binding"/>
    <property type="evidence" value="ECO:0007669"/>
    <property type="project" value="InterPro"/>
</dbReference>